<name>A0A8H7ZNP2_9FUNG</name>
<dbReference type="AlphaFoldDB" id="A0A8H7ZNP2"/>
<comment type="caution">
    <text evidence="1">The sequence shown here is derived from an EMBL/GenBank/DDBJ whole genome shotgun (WGS) entry which is preliminary data.</text>
</comment>
<organism evidence="1 2">
    <name type="scientific">Olpidium bornovanus</name>
    <dbReference type="NCBI Taxonomy" id="278681"/>
    <lineage>
        <taxon>Eukaryota</taxon>
        <taxon>Fungi</taxon>
        <taxon>Fungi incertae sedis</taxon>
        <taxon>Olpidiomycota</taxon>
        <taxon>Olpidiomycotina</taxon>
        <taxon>Olpidiomycetes</taxon>
        <taxon>Olpidiales</taxon>
        <taxon>Olpidiaceae</taxon>
        <taxon>Olpidium</taxon>
    </lineage>
</organism>
<dbReference type="Proteomes" id="UP000673691">
    <property type="component" value="Unassembled WGS sequence"/>
</dbReference>
<sequence length="99" mass="10917">MRMAVITGLPFEAFRPPSRWHLASSIGKGGILHNMLPVGASAVSRLGYNNNQFLDLLLPTGHELLNTSSLSWECLCCTEAEVAIRENETGVSFRALHRH</sequence>
<gene>
    <name evidence="1" type="ORF">BJ554DRAFT_3777</name>
</gene>
<evidence type="ECO:0000313" key="2">
    <source>
        <dbReference type="Proteomes" id="UP000673691"/>
    </source>
</evidence>
<dbReference type="EMBL" id="JAEFCI010011681">
    <property type="protein sequence ID" value="KAG5456477.1"/>
    <property type="molecule type" value="Genomic_DNA"/>
</dbReference>
<evidence type="ECO:0000313" key="1">
    <source>
        <dbReference type="EMBL" id="KAG5456477.1"/>
    </source>
</evidence>
<proteinExistence type="predicted"/>
<reference evidence="1 2" key="1">
    <citation type="journal article" name="Sci. Rep.">
        <title>Genome-scale phylogenetic analyses confirm Olpidium as the closest living zoosporic fungus to the non-flagellated, terrestrial fungi.</title>
        <authorList>
            <person name="Chang Y."/>
            <person name="Rochon D."/>
            <person name="Sekimoto S."/>
            <person name="Wang Y."/>
            <person name="Chovatia M."/>
            <person name="Sandor L."/>
            <person name="Salamov A."/>
            <person name="Grigoriev I.V."/>
            <person name="Stajich J.E."/>
            <person name="Spatafora J.W."/>
        </authorList>
    </citation>
    <scope>NUCLEOTIDE SEQUENCE [LARGE SCALE GENOMIC DNA]</scope>
    <source>
        <strain evidence="1">S191</strain>
    </source>
</reference>
<accession>A0A8H7ZNP2</accession>
<protein>
    <submittedName>
        <fullName evidence="1">Uncharacterized protein</fullName>
    </submittedName>
</protein>
<keyword evidence="2" id="KW-1185">Reference proteome</keyword>